<keyword evidence="7" id="KW-0433">Leucine-rich repeat</keyword>
<evidence type="ECO:0000256" key="19">
    <source>
        <dbReference type="SAM" id="SignalP"/>
    </source>
</evidence>
<dbReference type="PANTHER" id="PTHR48006:SF60">
    <property type="entry name" value="PROTEIN KINASE DOMAIN-CONTAINING PROTEIN"/>
    <property type="match status" value="1"/>
</dbReference>
<keyword evidence="18" id="KW-0812">Transmembrane</keyword>
<evidence type="ECO:0000256" key="14">
    <source>
        <dbReference type="ARBA" id="ARBA00023170"/>
    </source>
</evidence>
<dbReference type="InterPro" id="IPR051824">
    <property type="entry name" value="LRR_Rcpt-Like_S/T_Kinase"/>
</dbReference>
<evidence type="ECO:0000256" key="6">
    <source>
        <dbReference type="ARBA" id="ARBA00022553"/>
    </source>
</evidence>
<evidence type="ECO:0000256" key="10">
    <source>
        <dbReference type="ARBA" id="ARBA00022737"/>
    </source>
</evidence>
<dbReference type="SUPFAM" id="SSF52058">
    <property type="entry name" value="L domain-like"/>
    <property type="match status" value="1"/>
</dbReference>
<evidence type="ECO:0000256" key="1">
    <source>
        <dbReference type="ARBA" id="ARBA00004236"/>
    </source>
</evidence>
<feature type="domain" description="Malectin" evidence="20">
    <location>
        <begin position="356"/>
        <end position="536"/>
    </location>
</feature>
<keyword evidence="10" id="KW-0677">Repeat</keyword>
<keyword evidence="12" id="KW-0067">ATP-binding</keyword>
<dbReference type="Pfam" id="PF23598">
    <property type="entry name" value="LRR_14"/>
    <property type="match status" value="1"/>
</dbReference>
<feature type="domain" description="Disease resistance R13L4/SHOC-2-like LRR" evidence="21">
    <location>
        <begin position="104"/>
        <end position="307"/>
    </location>
</feature>
<dbReference type="Gene3D" id="3.80.10.10">
    <property type="entry name" value="Ribonuclease Inhibitor"/>
    <property type="match status" value="2"/>
</dbReference>
<keyword evidence="13 18" id="KW-0472">Membrane</keyword>
<dbReference type="GO" id="GO:0005524">
    <property type="term" value="F:ATP binding"/>
    <property type="evidence" value="ECO:0007669"/>
    <property type="project" value="UniProtKB-KW"/>
</dbReference>
<evidence type="ECO:0000256" key="11">
    <source>
        <dbReference type="ARBA" id="ARBA00022741"/>
    </source>
</evidence>
<feature type="chain" id="PRO_5043471467" description="non-specific serine/threonine protein kinase" evidence="19">
    <location>
        <begin position="27"/>
        <end position="570"/>
    </location>
</feature>
<keyword evidence="8" id="KW-0808">Transferase</keyword>
<evidence type="ECO:0000256" key="17">
    <source>
        <dbReference type="ARBA" id="ARBA00048679"/>
    </source>
</evidence>
<protein>
    <recommendedName>
        <fullName evidence="3">non-specific serine/threonine protein kinase</fullName>
        <ecNumber evidence="3">2.7.11.1</ecNumber>
    </recommendedName>
</protein>
<comment type="subcellular location">
    <subcellularLocation>
        <location evidence="1">Cell membrane</location>
    </subcellularLocation>
    <subcellularLocation>
        <location evidence="2">Membrane</location>
        <topology evidence="2">Single-pass type I membrane protein</topology>
    </subcellularLocation>
</comment>
<evidence type="ECO:0000313" key="22">
    <source>
        <dbReference type="EMBL" id="CAI0408430.1"/>
    </source>
</evidence>
<dbReference type="FunFam" id="2.60.120.430:FF:000004">
    <property type="entry name" value="Putative leucine-rich repeat receptor-like serine/threonine-protein kinase"/>
    <property type="match status" value="1"/>
</dbReference>
<dbReference type="Gene3D" id="2.60.120.430">
    <property type="entry name" value="Galactose-binding lectin"/>
    <property type="match status" value="1"/>
</dbReference>
<organism evidence="22 23">
    <name type="scientific">Linum tenue</name>
    <dbReference type="NCBI Taxonomy" id="586396"/>
    <lineage>
        <taxon>Eukaryota</taxon>
        <taxon>Viridiplantae</taxon>
        <taxon>Streptophyta</taxon>
        <taxon>Embryophyta</taxon>
        <taxon>Tracheophyta</taxon>
        <taxon>Spermatophyta</taxon>
        <taxon>Magnoliopsida</taxon>
        <taxon>eudicotyledons</taxon>
        <taxon>Gunneridae</taxon>
        <taxon>Pentapetalae</taxon>
        <taxon>rosids</taxon>
        <taxon>fabids</taxon>
        <taxon>Malpighiales</taxon>
        <taxon>Linaceae</taxon>
        <taxon>Linum</taxon>
    </lineage>
</organism>
<keyword evidence="9 19" id="KW-0732">Signal</keyword>
<keyword evidence="6" id="KW-0597">Phosphoprotein</keyword>
<name>A0AAV0JGD4_9ROSI</name>
<feature type="transmembrane region" description="Helical" evidence="18">
    <location>
        <begin position="549"/>
        <end position="569"/>
    </location>
</feature>
<evidence type="ECO:0000256" key="4">
    <source>
        <dbReference type="ARBA" id="ARBA00022475"/>
    </source>
</evidence>
<dbReference type="GO" id="GO:0005886">
    <property type="term" value="C:plasma membrane"/>
    <property type="evidence" value="ECO:0007669"/>
    <property type="project" value="UniProtKB-SubCell"/>
</dbReference>
<dbReference type="Pfam" id="PF11721">
    <property type="entry name" value="Malectin"/>
    <property type="match status" value="1"/>
</dbReference>
<reference evidence="22" key="1">
    <citation type="submission" date="2022-08" db="EMBL/GenBank/DDBJ databases">
        <authorList>
            <person name="Gutierrez-Valencia J."/>
        </authorList>
    </citation>
    <scope>NUCLEOTIDE SEQUENCE</scope>
</reference>
<keyword evidence="23" id="KW-1185">Reference proteome</keyword>
<keyword evidence="5" id="KW-0418">Kinase</keyword>
<dbReference type="EC" id="2.7.11.1" evidence="3"/>
<evidence type="ECO:0000256" key="12">
    <source>
        <dbReference type="ARBA" id="ARBA00022840"/>
    </source>
</evidence>
<dbReference type="InterPro" id="IPR055414">
    <property type="entry name" value="LRR_R13L4/SHOC2-like"/>
</dbReference>
<dbReference type="GO" id="GO:0004674">
    <property type="term" value="F:protein serine/threonine kinase activity"/>
    <property type="evidence" value="ECO:0007669"/>
    <property type="project" value="UniProtKB-KW"/>
</dbReference>
<evidence type="ECO:0000256" key="2">
    <source>
        <dbReference type="ARBA" id="ARBA00004479"/>
    </source>
</evidence>
<evidence type="ECO:0000256" key="16">
    <source>
        <dbReference type="ARBA" id="ARBA00047899"/>
    </source>
</evidence>
<sequence>MPFPTATAVLFALSCLSICFELRSLAQVSSPLLPQEEVEALGKLQNTGWNVRRNSCGSPQWNRSLSDDIECNVTCDCSFARGTICHVTNVAVKGFNVTGVLPPELGNLTRLTELSLLGNRISGPIPSQIGNIATLEHLVLEDNLLGGPLPRSLGNLKNLKRLLLSANNFTGSLPDSLGNLLNIEDFDLQGTSMQGPIPTAVSMLTNLTQLRISDLSGPSSVFPDIKNLSKLKELVLRNCLITGPIPDNFGEITKLKTLDLSFNSLTGTIPATLQSPKSLEYMFLNNNSLSGEVPGWVLNSKDSFDLSYNNFTGRAQPSCQQLDVNLVSSYSSSVSNSVPWCLRKDLPCPRNPKEHTFFINCGGPRERFEDEDYEEDLTSNGRSNFFSVSERWGYSSTGIFLGKVDADYLARNTFGHNVTGVYSTARLAPQSLKYYGLCMIKGSYTVKLHFAEIMYSNDQTFSSLGSRIFDISIQGKVVRPDFDIMKEAGGVGLDITEVFDNVTVDGNTLEIHLYWSGKGTTAIPDRGVYGPLISGISITPNFPVDEGGGGLSGGAIAGIVVSSFLVVLFI</sequence>
<dbReference type="InterPro" id="IPR021720">
    <property type="entry name" value="Malectin_dom"/>
</dbReference>
<proteinExistence type="predicted"/>
<dbReference type="Proteomes" id="UP001154282">
    <property type="component" value="Unassembled WGS sequence"/>
</dbReference>
<dbReference type="PANTHER" id="PTHR48006">
    <property type="entry name" value="LEUCINE-RICH REPEAT-CONTAINING PROTEIN DDB_G0281931-RELATED"/>
    <property type="match status" value="1"/>
</dbReference>
<dbReference type="InterPro" id="IPR032675">
    <property type="entry name" value="LRR_dom_sf"/>
</dbReference>
<comment type="catalytic activity">
    <reaction evidence="17">
        <text>L-seryl-[protein] + ATP = O-phospho-L-seryl-[protein] + ADP + H(+)</text>
        <dbReference type="Rhea" id="RHEA:17989"/>
        <dbReference type="Rhea" id="RHEA-COMP:9863"/>
        <dbReference type="Rhea" id="RHEA-COMP:11604"/>
        <dbReference type="ChEBI" id="CHEBI:15378"/>
        <dbReference type="ChEBI" id="CHEBI:29999"/>
        <dbReference type="ChEBI" id="CHEBI:30616"/>
        <dbReference type="ChEBI" id="CHEBI:83421"/>
        <dbReference type="ChEBI" id="CHEBI:456216"/>
        <dbReference type="EC" id="2.7.11.1"/>
    </reaction>
</comment>
<comment type="catalytic activity">
    <reaction evidence="16">
        <text>L-threonyl-[protein] + ATP = O-phospho-L-threonyl-[protein] + ADP + H(+)</text>
        <dbReference type="Rhea" id="RHEA:46608"/>
        <dbReference type="Rhea" id="RHEA-COMP:11060"/>
        <dbReference type="Rhea" id="RHEA-COMP:11605"/>
        <dbReference type="ChEBI" id="CHEBI:15378"/>
        <dbReference type="ChEBI" id="CHEBI:30013"/>
        <dbReference type="ChEBI" id="CHEBI:30616"/>
        <dbReference type="ChEBI" id="CHEBI:61977"/>
        <dbReference type="ChEBI" id="CHEBI:456216"/>
        <dbReference type="EC" id="2.7.11.1"/>
    </reaction>
</comment>
<dbReference type="AlphaFoldDB" id="A0AAV0JGD4"/>
<evidence type="ECO:0000256" key="8">
    <source>
        <dbReference type="ARBA" id="ARBA00022679"/>
    </source>
</evidence>
<gene>
    <name evidence="22" type="ORF">LITE_LOCUS13952</name>
</gene>
<keyword evidence="4" id="KW-1003">Cell membrane</keyword>
<evidence type="ECO:0000256" key="9">
    <source>
        <dbReference type="ARBA" id="ARBA00022729"/>
    </source>
</evidence>
<evidence type="ECO:0000313" key="23">
    <source>
        <dbReference type="Proteomes" id="UP001154282"/>
    </source>
</evidence>
<evidence type="ECO:0000256" key="7">
    <source>
        <dbReference type="ARBA" id="ARBA00022614"/>
    </source>
</evidence>
<evidence type="ECO:0000259" key="20">
    <source>
        <dbReference type="Pfam" id="PF11721"/>
    </source>
</evidence>
<evidence type="ECO:0000256" key="13">
    <source>
        <dbReference type="ARBA" id="ARBA00023136"/>
    </source>
</evidence>
<keyword evidence="11" id="KW-0547">Nucleotide-binding</keyword>
<evidence type="ECO:0000256" key="5">
    <source>
        <dbReference type="ARBA" id="ARBA00022527"/>
    </source>
</evidence>
<comment type="caution">
    <text evidence="22">The sequence shown here is derived from an EMBL/GenBank/DDBJ whole genome shotgun (WGS) entry which is preliminary data.</text>
</comment>
<keyword evidence="5" id="KW-0723">Serine/threonine-protein kinase</keyword>
<evidence type="ECO:0000256" key="3">
    <source>
        <dbReference type="ARBA" id="ARBA00012513"/>
    </source>
</evidence>
<dbReference type="FunFam" id="3.80.10.10:FF:000041">
    <property type="entry name" value="LRR receptor-like serine/threonine-protein kinase ERECTA"/>
    <property type="match status" value="1"/>
</dbReference>
<accession>A0AAV0JGD4</accession>
<keyword evidence="18" id="KW-1133">Transmembrane helix</keyword>
<evidence type="ECO:0000256" key="18">
    <source>
        <dbReference type="SAM" id="Phobius"/>
    </source>
</evidence>
<evidence type="ECO:0000259" key="21">
    <source>
        <dbReference type="Pfam" id="PF23598"/>
    </source>
</evidence>
<dbReference type="FunFam" id="3.80.10.10:FF:000383">
    <property type="entry name" value="Leucine-rich repeat receptor protein kinase EMS1"/>
    <property type="match status" value="1"/>
</dbReference>
<evidence type="ECO:0000256" key="15">
    <source>
        <dbReference type="ARBA" id="ARBA00023180"/>
    </source>
</evidence>
<keyword evidence="14" id="KW-0675">Receptor</keyword>
<keyword evidence="15" id="KW-0325">Glycoprotein</keyword>
<feature type="signal peptide" evidence="19">
    <location>
        <begin position="1"/>
        <end position="26"/>
    </location>
</feature>
<dbReference type="EMBL" id="CAMGYJ010000005">
    <property type="protein sequence ID" value="CAI0408430.1"/>
    <property type="molecule type" value="Genomic_DNA"/>
</dbReference>